<evidence type="ECO:0000256" key="3">
    <source>
        <dbReference type="ARBA" id="ARBA00038157"/>
    </source>
</evidence>
<dbReference type="FunCoup" id="A0A3M0C7L2">
    <property type="interactions" value="302"/>
</dbReference>
<dbReference type="Gene3D" id="3.20.20.100">
    <property type="entry name" value="NADP-dependent oxidoreductase domain"/>
    <property type="match status" value="1"/>
</dbReference>
<dbReference type="GO" id="GO:0016491">
    <property type="term" value="F:oxidoreductase activity"/>
    <property type="evidence" value="ECO:0007669"/>
    <property type="project" value="UniProtKB-KW"/>
</dbReference>
<keyword evidence="7" id="KW-1185">Reference proteome</keyword>
<name>A0A3M0C7L2_9PROT</name>
<dbReference type="OrthoDB" id="9773828at2"/>
<evidence type="ECO:0000259" key="5">
    <source>
        <dbReference type="Pfam" id="PF00248"/>
    </source>
</evidence>
<accession>A0A3M0C7L2</accession>
<evidence type="ECO:0000256" key="4">
    <source>
        <dbReference type="ARBA" id="ARBA00070119"/>
    </source>
</evidence>
<dbReference type="InterPro" id="IPR023210">
    <property type="entry name" value="NADP_OxRdtase_dom"/>
</dbReference>
<dbReference type="Proteomes" id="UP000271227">
    <property type="component" value="Unassembled WGS sequence"/>
</dbReference>
<feature type="domain" description="NADP-dependent oxidoreductase" evidence="5">
    <location>
        <begin position="16"/>
        <end position="343"/>
    </location>
</feature>
<dbReference type="EMBL" id="REFR01000013">
    <property type="protein sequence ID" value="RMB04390.1"/>
    <property type="molecule type" value="Genomic_DNA"/>
</dbReference>
<dbReference type="PANTHER" id="PTHR43364">
    <property type="entry name" value="NADH-SPECIFIC METHYLGLYOXAL REDUCTASE-RELATED"/>
    <property type="match status" value="1"/>
</dbReference>
<dbReference type="PRINTS" id="PR00069">
    <property type="entry name" value="ALDKETRDTASE"/>
</dbReference>
<keyword evidence="2" id="KW-0560">Oxidoreductase</keyword>
<organism evidence="6 7">
    <name type="scientific">Eilatimonas milleporae</name>
    <dbReference type="NCBI Taxonomy" id="911205"/>
    <lineage>
        <taxon>Bacteria</taxon>
        <taxon>Pseudomonadati</taxon>
        <taxon>Pseudomonadota</taxon>
        <taxon>Alphaproteobacteria</taxon>
        <taxon>Kordiimonadales</taxon>
        <taxon>Kordiimonadaceae</taxon>
        <taxon>Eilatimonas</taxon>
    </lineage>
</organism>
<reference evidence="6 7" key="1">
    <citation type="submission" date="2018-10" db="EMBL/GenBank/DDBJ databases">
        <title>Genomic Encyclopedia of Archaeal and Bacterial Type Strains, Phase II (KMG-II): from individual species to whole genera.</title>
        <authorList>
            <person name="Goeker M."/>
        </authorList>
    </citation>
    <scope>NUCLEOTIDE SEQUENCE [LARGE SCALE GENOMIC DNA]</scope>
    <source>
        <strain evidence="6 7">DSM 25217</strain>
    </source>
</reference>
<keyword evidence="1" id="KW-0521">NADP</keyword>
<dbReference type="InParanoid" id="A0A3M0C7L2"/>
<dbReference type="InterPro" id="IPR020471">
    <property type="entry name" value="AKR"/>
</dbReference>
<dbReference type="AlphaFoldDB" id="A0A3M0C7L2"/>
<dbReference type="SUPFAM" id="SSF51430">
    <property type="entry name" value="NAD(P)-linked oxidoreductase"/>
    <property type="match status" value="1"/>
</dbReference>
<proteinExistence type="inferred from homology"/>
<dbReference type="InterPro" id="IPR036812">
    <property type="entry name" value="NAD(P)_OxRdtase_dom_sf"/>
</dbReference>
<dbReference type="InterPro" id="IPR050523">
    <property type="entry name" value="AKR_Detox_Biosynth"/>
</dbReference>
<sequence>MEQRPLGRTGLSVSLICLGTMTWGRQNTEADGFTQMDMALDRGVNFFDTAEMYSIPAIQETYGATETIIGNWFEKTGKRDKVVLATKVVGRSKTFPYIRPHLHDGQTRLDRASITEALDNSLRRLKTDYIDLYQVHWPERPTNFFGQLRYRDRDDKGAIPLEETLGVLGDLVDAGKIRAVGLSNETAWGVMHALSLSQTKGVPRIASVQNPYNLLNRSYEVGLAEASIREECGLLAYSPTGFGTLSGKFLDGAKPDGARLTLFGQQFPRYLGDRGVEATRRYVALARDHGMDPVTMALAFINRQPFVTSTIIGARTTDQLEVALNSAGIVLPDDLVKAIDRIDDEITFPSP</sequence>
<evidence type="ECO:0000256" key="1">
    <source>
        <dbReference type="ARBA" id="ARBA00022857"/>
    </source>
</evidence>
<evidence type="ECO:0000313" key="7">
    <source>
        <dbReference type="Proteomes" id="UP000271227"/>
    </source>
</evidence>
<protein>
    <recommendedName>
        <fullName evidence="4">Protein tas</fullName>
    </recommendedName>
</protein>
<gene>
    <name evidence="6" type="ORF">BXY39_2651</name>
</gene>
<dbReference type="PANTHER" id="PTHR43364:SF4">
    <property type="entry name" value="NAD(P)-LINKED OXIDOREDUCTASE SUPERFAMILY PROTEIN"/>
    <property type="match status" value="1"/>
</dbReference>
<evidence type="ECO:0000313" key="6">
    <source>
        <dbReference type="EMBL" id="RMB04390.1"/>
    </source>
</evidence>
<comment type="similarity">
    <text evidence="3">Belongs to the aldo/keto reductase family. Aldo/keto reductase 2 subfamily.</text>
</comment>
<comment type="caution">
    <text evidence="6">The sequence shown here is derived from an EMBL/GenBank/DDBJ whole genome shotgun (WGS) entry which is preliminary data.</text>
</comment>
<dbReference type="Pfam" id="PF00248">
    <property type="entry name" value="Aldo_ket_red"/>
    <property type="match status" value="1"/>
</dbReference>
<evidence type="ECO:0000256" key="2">
    <source>
        <dbReference type="ARBA" id="ARBA00023002"/>
    </source>
</evidence>
<dbReference type="CDD" id="cd19094">
    <property type="entry name" value="AKR_Tas-like"/>
    <property type="match status" value="1"/>
</dbReference>
<dbReference type="RefSeq" id="WP_121939338.1">
    <property type="nucleotide sequence ID" value="NZ_REFR01000013.1"/>
</dbReference>
<dbReference type="FunFam" id="3.20.20.100:FF:000005">
    <property type="entry name" value="NADP(H)-dependent aldo-keto reductase"/>
    <property type="match status" value="1"/>
</dbReference>